<dbReference type="Proteomes" id="UP000039046">
    <property type="component" value="Unassembled WGS sequence"/>
</dbReference>
<proteinExistence type="predicted"/>
<reference evidence="2 3" key="1">
    <citation type="journal article" date="2015" name="Genome Announc.">
        <title>Draft Genome Sequence and Gene Annotation of the Entomopathogenic Fungus Verticillium hemipterigenum.</title>
        <authorList>
            <person name="Horn F."/>
            <person name="Habel A."/>
            <person name="Scharf D.H."/>
            <person name="Dworschak J."/>
            <person name="Brakhage A.A."/>
            <person name="Guthke R."/>
            <person name="Hertweck C."/>
            <person name="Linde J."/>
        </authorList>
    </citation>
    <scope>NUCLEOTIDE SEQUENCE [LARGE SCALE GENOMIC DNA]</scope>
</reference>
<feature type="compositionally biased region" description="Polar residues" evidence="1">
    <location>
        <begin position="135"/>
        <end position="153"/>
    </location>
</feature>
<accession>A0A0A1TER7</accession>
<feature type="compositionally biased region" description="Low complexity" evidence="1">
    <location>
        <begin position="74"/>
        <end position="84"/>
    </location>
</feature>
<evidence type="ECO:0000313" key="3">
    <source>
        <dbReference type="Proteomes" id="UP000039046"/>
    </source>
</evidence>
<gene>
    <name evidence="2" type="ORF">VHEMI04546</name>
</gene>
<protein>
    <submittedName>
        <fullName evidence="2">Uncharacterized protein</fullName>
    </submittedName>
</protein>
<feature type="region of interest" description="Disordered" evidence="1">
    <location>
        <begin position="117"/>
        <end position="159"/>
    </location>
</feature>
<dbReference type="OrthoDB" id="4961413at2759"/>
<feature type="region of interest" description="Disordered" evidence="1">
    <location>
        <begin position="1"/>
        <end position="45"/>
    </location>
</feature>
<organism evidence="2 3">
    <name type="scientific">[Torrubiella] hemipterigena</name>
    <dbReference type="NCBI Taxonomy" id="1531966"/>
    <lineage>
        <taxon>Eukaryota</taxon>
        <taxon>Fungi</taxon>
        <taxon>Dikarya</taxon>
        <taxon>Ascomycota</taxon>
        <taxon>Pezizomycotina</taxon>
        <taxon>Sordariomycetes</taxon>
        <taxon>Hypocreomycetidae</taxon>
        <taxon>Hypocreales</taxon>
        <taxon>Clavicipitaceae</taxon>
        <taxon>Clavicipitaceae incertae sedis</taxon>
        <taxon>'Torrubiella' clade</taxon>
    </lineage>
</organism>
<dbReference type="STRING" id="1531966.A0A0A1TER7"/>
<feature type="compositionally biased region" description="Basic and acidic residues" evidence="1">
    <location>
        <begin position="15"/>
        <end position="28"/>
    </location>
</feature>
<name>A0A0A1TER7_9HYPO</name>
<evidence type="ECO:0000256" key="1">
    <source>
        <dbReference type="SAM" id="MobiDB-lite"/>
    </source>
</evidence>
<dbReference type="HOGENOM" id="CLU_1120117_0_0_1"/>
<evidence type="ECO:0000313" key="2">
    <source>
        <dbReference type="EMBL" id="CEJ87901.1"/>
    </source>
</evidence>
<dbReference type="AlphaFoldDB" id="A0A0A1TER7"/>
<dbReference type="EMBL" id="CDHN01000002">
    <property type="protein sequence ID" value="CEJ87901.1"/>
    <property type="molecule type" value="Genomic_DNA"/>
</dbReference>
<feature type="region of interest" description="Disordered" evidence="1">
    <location>
        <begin position="69"/>
        <end position="101"/>
    </location>
</feature>
<keyword evidence="3" id="KW-1185">Reference proteome</keyword>
<sequence length="252" mass="28382">MHEIDKIHPIKRSKKHDDVAKKPNRHDSAGASCPENPERGLKHTGTWLKRELNNLGNSKKIFGRAPWRHKESLDSTSTVSSSVRDVLRGATPPTTPTNMKNQRKIDAQFPGGEAIRINTPPLDEDTADGRPRGFFTSTTPPGDGSRSQPSTPTARCPMPRYNIHRSSVVGQSREWWEQMPHLQRRHNSIIQGSPRFEFDIPEHLASSPLCPANAKHKNGGVGLCVYHGRRRATELLREEYLEALNRNGRELM</sequence>